<accession>A0A1H3LA78</accession>
<dbReference type="InterPro" id="IPR011042">
    <property type="entry name" value="6-blade_b-propeller_TolB-like"/>
</dbReference>
<dbReference type="OrthoDB" id="9808778at2"/>
<dbReference type="Gene3D" id="2.120.10.30">
    <property type="entry name" value="TolB, C-terminal domain"/>
    <property type="match status" value="1"/>
</dbReference>
<dbReference type="AlphaFoldDB" id="A0A1H3LA78"/>
<dbReference type="InterPro" id="IPR011659">
    <property type="entry name" value="WD40"/>
</dbReference>
<evidence type="ECO:0000313" key="2">
    <source>
        <dbReference type="Proteomes" id="UP000199515"/>
    </source>
</evidence>
<dbReference type="STRING" id="589385.SAMN05421504_106110"/>
<organism evidence="1 2">
    <name type="scientific">Amycolatopsis xylanica</name>
    <dbReference type="NCBI Taxonomy" id="589385"/>
    <lineage>
        <taxon>Bacteria</taxon>
        <taxon>Bacillati</taxon>
        <taxon>Actinomycetota</taxon>
        <taxon>Actinomycetes</taxon>
        <taxon>Pseudonocardiales</taxon>
        <taxon>Pseudonocardiaceae</taxon>
        <taxon>Amycolatopsis</taxon>
    </lineage>
</organism>
<sequence length="327" mass="34276">MKTWLQAHRVLLGVAAIVVVLAAGGVYVVATAADRNAETAGASAPVSGDLLFVDMKDGQDHVEKVRQDAPGGPRGATALRCQRIYVAGGVTVCLRLAGLGPTYEAAVLDASGKELRTIGLAGIPNRARVSASGQIISWTTFVSGDSYTVPGGFSTRTGILDLRTGQVVDTLETFTATVAGQEFTIADRNFWGVTVAADDRTFYATMASQNRTWLMKGDLVAKTLTDVRQTAECPSLSPDGTRIAYKKRTSRLGPWELAVLDLGTGKEMALPGTTGIDDQAAWLDDGRLAYGKASQPGQKPSIYAVPADGSAQPSLLVADAASPVPLH</sequence>
<dbReference type="Pfam" id="PF07676">
    <property type="entry name" value="PD40"/>
    <property type="match status" value="1"/>
</dbReference>
<evidence type="ECO:0000313" key="1">
    <source>
        <dbReference type="EMBL" id="SDY60795.1"/>
    </source>
</evidence>
<protein>
    <submittedName>
        <fullName evidence="1">WD40-like Beta Propeller Repeat</fullName>
    </submittedName>
</protein>
<dbReference type="RefSeq" id="WP_091293466.1">
    <property type="nucleotide sequence ID" value="NZ_FNON01000006.1"/>
</dbReference>
<name>A0A1H3LA78_9PSEU</name>
<dbReference type="Proteomes" id="UP000199515">
    <property type="component" value="Unassembled WGS sequence"/>
</dbReference>
<reference evidence="1 2" key="1">
    <citation type="submission" date="2016-10" db="EMBL/GenBank/DDBJ databases">
        <authorList>
            <person name="de Groot N.N."/>
        </authorList>
    </citation>
    <scope>NUCLEOTIDE SEQUENCE [LARGE SCALE GENOMIC DNA]</scope>
    <source>
        <strain evidence="1 2">CPCC 202699</strain>
    </source>
</reference>
<dbReference type="EMBL" id="FNON01000006">
    <property type="protein sequence ID" value="SDY60795.1"/>
    <property type="molecule type" value="Genomic_DNA"/>
</dbReference>
<dbReference type="SUPFAM" id="SSF82171">
    <property type="entry name" value="DPP6 N-terminal domain-like"/>
    <property type="match status" value="1"/>
</dbReference>
<keyword evidence="2" id="KW-1185">Reference proteome</keyword>
<gene>
    <name evidence="1" type="ORF">SAMN05421504_106110</name>
</gene>
<proteinExistence type="predicted"/>